<keyword evidence="1" id="KW-0812">Transmembrane</keyword>
<reference evidence="3 4" key="1">
    <citation type="submission" date="2023-11" db="EMBL/GenBank/DDBJ databases">
        <title>Halocaridina rubra genome assembly.</title>
        <authorList>
            <person name="Smith C."/>
        </authorList>
    </citation>
    <scope>NUCLEOTIDE SEQUENCE [LARGE SCALE GENOMIC DNA]</scope>
    <source>
        <strain evidence="3">EP-1</strain>
        <tissue evidence="3">Whole</tissue>
    </source>
</reference>
<name>A0AAN8XLX4_HALRR</name>
<evidence type="ECO:0000259" key="2">
    <source>
        <dbReference type="Pfam" id="PF13383"/>
    </source>
</evidence>
<keyword evidence="1" id="KW-0472">Membrane</keyword>
<dbReference type="InterPro" id="IPR026913">
    <property type="entry name" value="METTL24"/>
</dbReference>
<organism evidence="3 4">
    <name type="scientific">Halocaridina rubra</name>
    <name type="common">Hawaiian red shrimp</name>
    <dbReference type="NCBI Taxonomy" id="373956"/>
    <lineage>
        <taxon>Eukaryota</taxon>
        <taxon>Metazoa</taxon>
        <taxon>Ecdysozoa</taxon>
        <taxon>Arthropoda</taxon>
        <taxon>Crustacea</taxon>
        <taxon>Multicrustacea</taxon>
        <taxon>Malacostraca</taxon>
        <taxon>Eumalacostraca</taxon>
        <taxon>Eucarida</taxon>
        <taxon>Decapoda</taxon>
        <taxon>Pleocyemata</taxon>
        <taxon>Caridea</taxon>
        <taxon>Atyoidea</taxon>
        <taxon>Atyidae</taxon>
        <taxon>Halocaridina</taxon>
    </lineage>
</organism>
<dbReference type="PANTHER" id="PTHR32026:SF10">
    <property type="entry name" value="METHYLTRANSFERASE-LIKE PROTEIN 24-RELATED"/>
    <property type="match status" value="1"/>
</dbReference>
<dbReference type="Proteomes" id="UP001381693">
    <property type="component" value="Unassembled WGS sequence"/>
</dbReference>
<feature type="transmembrane region" description="Helical" evidence="1">
    <location>
        <begin position="7"/>
        <end position="25"/>
    </location>
</feature>
<keyword evidence="1" id="KW-1133">Transmembrane helix</keyword>
<keyword evidence="4" id="KW-1185">Reference proteome</keyword>
<dbReference type="InterPro" id="IPR025714">
    <property type="entry name" value="Methyltranfer_dom"/>
</dbReference>
<protein>
    <recommendedName>
        <fullName evidence="2">Methyltransferase domain-containing protein</fullName>
    </recommendedName>
</protein>
<dbReference type="PANTHER" id="PTHR32026">
    <property type="entry name" value="METHYLTRANSFERASE-LIKE PROTEIN 24"/>
    <property type="match status" value="1"/>
</dbReference>
<comment type="caution">
    <text evidence="3">The sequence shown here is derived from an EMBL/GenBank/DDBJ whole genome shotgun (WGS) entry which is preliminary data.</text>
</comment>
<evidence type="ECO:0000313" key="4">
    <source>
        <dbReference type="Proteomes" id="UP001381693"/>
    </source>
</evidence>
<dbReference type="SUPFAM" id="SSF53335">
    <property type="entry name" value="S-adenosyl-L-methionine-dependent methyltransferases"/>
    <property type="match status" value="1"/>
</dbReference>
<dbReference type="AlphaFoldDB" id="A0AAN8XLX4"/>
<evidence type="ECO:0000313" key="3">
    <source>
        <dbReference type="EMBL" id="KAK7082348.1"/>
    </source>
</evidence>
<accession>A0AAN8XLX4</accession>
<gene>
    <name evidence="3" type="ORF">SK128_005403</name>
</gene>
<evidence type="ECO:0000256" key="1">
    <source>
        <dbReference type="SAM" id="Phobius"/>
    </source>
</evidence>
<dbReference type="Pfam" id="PF13383">
    <property type="entry name" value="Methyltransf_22"/>
    <property type="match status" value="1"/>
</dbReference>
<dbReference type="InterPro" id="IPR029063">
    <property type="entry name" value="SAM-dependent_MTases_sf"/>
</dbReference>
<sequence>MLLTKQNAYYLVFFLSGVVVGILSYHTTYIQIPAEVETKTVYKAPKPIEQNQQVVTVPMQERRVPSKQEDWSKVSCPLEPLDADQWNLYLHLTTISIRCTFKASFGGSFHKVYFYGEKWICLDRRLDMKPNNCTMLSFGIGADWTFDDEIDKLFGCKVYAFDPTIGKPNHNRSDNIMFFNLGIGAPRKNGRGTVDSYQNILKLLKLENSVIDYLKIDVEGAEYPFFEDVLNTTPNLLKNVKQIGMEIHLSGNAERAWKYVQKLDCLGFKIMSYNFNPVYAVPVYKGRQIQDLLEIVWIRNDNWR</sequence>
<dbReference type="EMBL" id="JAXCGZ010004063">
    <property type="protein sequence ID" value="KAK7082348.1"/>
    <property type="molecule type" value="Genomic_DNA"/>
</dbReference>
<feature type="domain" description="Methyltransferase" evidence="2">
    <location>
        <begin position="71"/>
        <end position="254"/>
    </location>
</feature>
<proteinExistence type="predicted"/>